<dbReference type="InterPro" id="IPR027417">
    <property type="entry name" value="P-loop_NTPase"/>
</dbReference>
<feature type="non-terminal residue" evidence="3">
    <location>
        <position position="1"/>
    </location>
</feature>
<evidence type="ECO:0000256" key="1">
    <source>
        <dbReference type="ARBA" id="ARBA00022612"/>
    </source>
</evidence>
<name>A0A0F9A8J0_9ZZZZ</name>
<dbReference type="EMBL" id="LAZR01043938">
    <property type="protein sequence ID" value="KKL05884.1"/>
    <property type="molecule type" value="Genomic_DNA"/>
</dbReference>
<dbReference type="InterPro" id="IPR035421">
    <property type="entry name" value="Terminase_6C"/>
</dbReference>
<evidence type="ECO:0000313" key="3">
    <source>
        <dbReference type="EMBL" id="KKL05884.1"/>
    </source>
</evidence>
<gene>
    <name evidence="3" type="ORF">LCGC14_2601570</name>
</gene>
<reference evidence="3" key="1">
    <citation type="journal article" date="2015" name="Nature">
        <title>Complex archaea that bridge the gap between prokaryotes and eukaryotes.</title>
        <authorList>
            <person name="Spang A."/>
            <person name="Saw J.H."/>
            <person name="Jorgensen S.L."/>
            <person name="Zaremba-Niedzwiedzka K."/>
            <person name="Martijn J."/>
            <person name="Lind A.E."/>
            <person name="van Eijk R."/>
            <person name="Schleper C."/>
            <person name="Guy L."/>
            <person name="Ettema T.J."/>
        </authorList>
    </citation>
    <scope>NUCLEOTIDE SEQUENCE</scope>
</reference>
<evidence type="ECO:0000259" key="2">
    <source>
        <dbReference type="Pfam" id="PF17289"/>
    </source>
</evidence>
<organism evidence="3">
    <name type="scientific">marine sediment metagenome</name>
    <dbReference type="NCBI Taxonomy" id="412755"/>
    <lineage>
        <taxon>unclassified sequences</taxon>
        <taxon>metagenomes</taxon>
        <taxon>ecological metagenomes</taxon>
    </lineage>
</organism>
<dbReference type="Pfam" id="PF17289">
    <property type="entry name" value="Terminase_6C"/>
    <property type="match status" value="1"/>
</dbReference>
<keyword evidence="1" id="KW-1188">Viral release from host cell</keyword>
<feature type="domain" description="Terminase large subunit gp17-like C-terminal" evidence="2">
    <location>
        <begin position="250"/>
        <end position="401"/>
    </location>
</feature>
<dbReference type="Gene3D" id="3.40.50.300">
    <property type="entry name" value="P-loop containing nucleotide triphosphate hydrolases"/>
    <property type="match status" value="1"/>
</dbReference>
<dbReference type="Gene3D" id="3.30.420.240">
    <property type="match status" value="1"/>
</dbReference>
<accession>A0A0F9A8J0</accession>
<protein>
    <recommendedName>
        <fullName evidence="2">Terminase large subunit gp17-like C-terminal domain-containing protein</fullName>
    </recommendedName>
</protein>
<dbReference type="AlphaFoldDB" id="A0A0F9A8J0"/>
<sequence length="462" mass="53906">LDSNKEMLPDEKDKLNRLLFIAPRGFSKSTICSRFFPMWLAVLGKRKDIFIVSATMALAIENLRIIREELEANERLKKDFGEQKSDKWREDMIILNNGTIIRAKGQGFQIRGFRPDMIICDDLEDENIIYSKDQRAKLEHWFFRTLLPSLKPEQSLIYVGTKLHTQSLMSNLEKKPEFLTRFYAAITNEESIWEDRWPLVSLRKLQRELGTYAFQAEYQNNPISLADQPIKPHYLNGVKITHQGKIACLAVDPAISEKESSDYRALVLMERTDEGFKEVVSDRGRWGTNEQVKRILDMYERYVKEFDIFRVVFEEVGFQKVIRDVFMQQSKERGIYVPVSTAELGAGKDKRPKDKMTRLLSVSHLFEQKLVEVSNPDLYDELLSFPTGDHDDLVDACVHSLYWLMHFRSGKYMVKKQEEGLNVKTKESFYVKEIRPGVFEAQIGEPLPGEFNKPKNFINYDK</sequence>
<proteinExistence type="predicted"/>
<comment type="caution">
    <text evidence="3">The sequence shown here is derived from an EMBL/GenBank/DDBJ whole genome shotgun (WGS) entry which is preliminary data.</text>
</comment>